<sequence length="459" mass="51207">MPSQQSVPQHPNPSSSSSLPDYLQSNDVHCWSTSPLQTDPRIVRVPGITHAFASHRSVEPYRHPPTAEECGLRHVLDQLECVVPPDGEATEVTTNEGELCQHVRAYSMNGGGVACRDVYSLKLSFISSDWLGTRKSQPVLTARQSEVLVRLKVQAEKIKDEALEYTRRFRRHKPGVSPSSLPKVAPSGDPERKRPVKAMGALKNPSTRLHHQNDDSGRTVSAVHLTRSITAATIRGTKRVWSHSDAGPPNPTPDQTPSLADTSGLLSQDRVMQQVALLATISNRSSADIREALGQIEPQSESGRIFVDLIEHLQHVGEQQNVLQRKIDLHQQHSREWTSWQNEHDANLKGSVEQTRVASNRVHELESEGERLKPALQMPHDRATIRRDQRKALQVQVASLQGELREVKGDLREANDTIVLCDQELRAVRAERAKAATVVKLERSLDARSQSSTRKTRLR</sequence>
<evidence type="ECO:0000256" key="1">
    <source>
        <dbReference type="SAM" id="Coils"/>
    </source>
</evidence>
<dbReference type="Proteomes" id="UP000279259">
    <property type="component" value="Unassembled WGS sequence"/>
</dbReference>
<name>A0A427YWR2_9TREE</name>
<reference evidence="3 4" key="1">
    <citation type="submission" date="2018-11" db="EMBL/GenBank/DDBJ databases">
        <title>Genome sequence of Saitozyma podzolica DSM 27192.</title>
        <authorList>
            <person name="Aliyu H."/>
            <person name="Gorte O."/>
            <person name="Ochsenreither K."/>
        </authorList>
    </citation>
    <scope>NUCLEOTIDE SEQUENCE [LARGE SCALE GENOMIC DNA]</scope>
    <source>
        <strain evidence="3 4">DSM 27192</strain>
    </source>
</reference>
<evidence type="ECO:0000313" key="3">
    <source>
        <dbReference type="EMBL" id="RSH95578.1"/>
    </source>
</evidence>
<feature type="region of interest" description="Disordered" evidence="2">
    <location>
        <begin position="169"/>
        <end position="223"/>
    </location>
</feature>
<proteinExistence type="predicted"/>
<organism evidence="3 4">
    <name type="scientific">Saitozyma podzolica</name>
    <dbReference type="NCBI Taxonomy" id="1890683"/>
    <lineage>
        <taxon>Eukaryota</taxon>
        <taxon>Fungi</taxon>
        <taxon>Dikarya</taxon>
        <taxon>Basidiomycota</taxon>
        <taxon>Agaricomycotina</taxon>
        <taxon>Tremellomycetes</taxon>
        <taxon>Tremellales</taxon>
        <taxon>Trimorphomycetaceae</taxon>
        <taxon>Saitozyma</taxon>
    </lineage>
</organism>
<accession>A0A427YWR2</accession>
<feature type="coiled-coil region" evidence="1">
    <location>
        <begin position="390"/>
        <end position="417"/>
    </location>
</feature>
<dbReference type="EMBL" id="RSCD01000001">
    <property type="protein sequence ID" value="RSH95578.1"/>
    <property type="molecule type" value="Genomic_DNA"/>
</dbReference>
<feature type="region of interest" description="Disordered" evidence="2">
    <location>
        <begin position="236"/>
        <end position="262"/>
    </location>
</feature>
<feature type="region of interest" description="Disordered" evidence="2">
    <location>
        <begin position="1"/>
        <end position="21"/>
    </location>
</feature>
<comment type="caution">
    <text evidence="3">The sequence shown here is derived from an EMBL/GenBank/DDBJ whole genome shotgun (WGS) entry which is preliminary data.</text>
</comment>
<dbReference type="AlphaFoldDB" id="A0A427YWR2"/>
<dbReference type="OrthoDB" id="10412316at2759"/>
<keyword evidence="1" id="KW-0175">Coiled coil</keyword>
<evidence type="ECO:0000256" key="2">
    <source>
        <dbReference type="SAM" id="MobiDB-lite"/>
    </source>
</evidence>
<keyword evidence="4" id="KW-1185">Reference proteome</keyword>
<protein>
    <submittedName>
        <fullName evidence="3">Uncharacterized protein</fullName>
    </submittedName>
</protein>
<evidence type="ECO:0000313" key="4">
    <source>
        <dbReference type="Proteomes" id="UP000279259"/>
    </source>
</evidence>
<gene>
    <name evidence="3" type="ORF">EHS25_000670</name>
</gene>